<dbReference type="FunFam" id="1.20.81.30:FF:000001">
    <property type="entry name" value="Type II secretion system protein F"/>
    <property type="match status" value="1"/>
</dbReference>
<evidence type="ECO:0000256" key="7">
    <source>
        <dbReference type="ARBA" id="ARBA00023136"/>
    </source>
</evidence>
<comment type="similarity">
    <text evidence="2">Belongs to the GSP F family.</text>
</comment>
<dbReference type="PANTHER" id="PTHR30012:SF7">
    <property type="entry name" value="PROTEIN TRANSPORT PROTEIN HOFC HOMOLOG"/>
    <property type="match status" value="1"/>
</dbReference>
<evidence type="ECO:0000256" key="5">
    <source>
        <dbReference type="ARBA" id="ARBA00022692"/>
    </source>
</evidence>
<proteinExistence type="inferred from homology"/>
<feature type="transmembrane region" description="Helical" evidence="8">
    <location>
        <begin position="6"/>
        <end position="22"/>
    </location>
</feature>
<dbReference type="Pfam" id="PF00482">
    <property type="entry name" value="T2SSF"/>
    <property type="match status" value="1"/>
</dbReference>
<comment type="caution">
    <text evidence="10">The sequence shown here is derived from an EMBL/GenBank/DDBJ whole genome shotgun (WGS) entry which is preliminary data.</text>
</comment>
<dbReference type="GO" id="GO:0015628">
    <property type="term" value="P:protein secretion by the type II secretion system"/>
    <property type="evidence" value="ECO:0007669"/>
    <property type="project" value="TreeGrafter"/>
</dbReference>
<keyword evidence="6 8" id="KW-1133">Transmembrane helix</keyword>
<keyword evidence="4" id="KW-0997">Cell inner membrane</keyword>
<dbReference type="EMBL" id="ADZX01000159">
    <property type="protein sequence ID" value="EFK97491.1"/>
    <property type="molecule type" value="Genomic_DNA"/>
</dbReference>
<sequence length="184" mass="19746">RSNGLMLAAIAGGGIYAFIYFFKRSKPMRQWIDRSLLKMPVLGPILTKAAIARYARTLSTMFSAGVPLVEALTSVAGATGNIVYEEATLRIRDEVSTGTRLQRCMENTGLFPNMVVQMIAVGEESGSLDAMSGKIADFYEADVDNAVDAMSSLLEPLIMAILGVLVGGMVIAMYLPIFKLGAVV</sequence>
<dbReference type="PANTHER" id="PTHR30012">
    <property type="entry name" value="GENERAL SECRETION PATHWAY PROTEIN"/>
    <property type="match status" value="1"/>
</dbReference>
<evidence type="ECO:0000259" key="9">
    <source>
        <dbReference type="Pfam" id="PF00482"/>
    </source>
</evidence>
<dbReference type="Gene3D" id="1.20.81.30">
    <property type="entry name" value="Type II secretion system (T2SS), domain F"/>
    <property type="match status" value="1"/>
</dbReference>
<feature type="domain" description="Type II secretion system protein GspF" evidence="9">
    <location>
        <begin position="55"/>
        <end position="176"/>
    </location>
</feature>
<evidence type="ECO:0000256" key="6">
    <source>
        <dbReference type="ARBA" id="ARBA00022989"/>
    </source>
</evidence>
<dbReference type="AlphaFoldDB" id="D9PG25"/>
<evidence type="ECO:0000256" key="4">
    <source>
        <dbReference type="ARBA" id="ARBA00022519"/>
    </source>
</evidence>
<evidence type="ECO:0000256" key="3">
    <source>
        <dbReference type="ARBA" id="ARBA00022475"/>
    </source>
</evidence>
<keyword evidence="5 8" id="KW-0812">Transmembrane</keyword>
<reference evidence="10" key="1">
    <citation type="submission" date="2010-07" db="EMBL/GenBank/DDBJ databases">
        <authorList>
            <consortium name="CONSOLIDER consortium CSD2007-00005"/>
            <person name="Guazzaroni M.-E."/>
            <person name="Richter M."/>
            <person name="Garcia-Salamanca A."/>
            <person name="Yarza P."/>
            <person name="Ferrer M."/>
        </authorList>
    </citation>
    <scope>NUCLEOTIDE SEQUENCE</scope>
</reference>
<comment type="subcellular location">
    <subcellularLocation>
        <location evidence="1">Cell inner membrane</location>
        <topology evidence="1">Multi-pass membrane protein</topology>
    </subcellularLocation>
</comment>
<evidence type="ECO:0000313" key="10">
    <source>
        <dbReference type="EMBL" id="EFK97491.1"/>
    </source>
</evidence>
<feature type="non-terminal residue" evidence="10">
    <location>
        <position position="1"/>
    </location>
</feature>
<keyword evidence="7 8" id="KW-0472">Membrane</keyword>
<evidence type="ECO:0000256" key="2">
    <source>
        <dbReference type="ARBA" id="ARBA00005745"/>
    </source>
</evidence>
<keyword evidence="3" id="KW-1003">Cell membrane</keyword>
<dbReference type="InterPro" id="IPR018076">
    <property type="entry name" value="T2SS_GspF_dom"/>
</dbReference>
<dbReference type="GO" id="GO:0005886">
    <property type="term" value="C:plasma membrane"/>
    <property type="evidence" value="ECO:0007669"/>
    <property type="project" value="UniProtKB-SubCell"/>
</dbReference>
<name>D9PG25_9ZZZZ</name>
<gene>
    <name evidence="10" type="ORF">LDC_0470</name>
</gene>
<protein>
    <submittedName>
        <fullName evidence="10">Type IV pilus biogenesis protein PilC</fullName>
    </submittedName>
</protein>
<accession>D9PG25</accession>
<dbReference type="InterPro" id="IPR003004">
    <property type="entry name" value="GspF/PilC"/>
</dbReference>
<dbReference type="InterPro" id="IPR042094">
    <property type="entry name" value="T2SS_GspF_sf"/>
</dbReference>
<feature type="transmembrane region" description="Helical" evidence="8">
    <location>
        <begin position="157"/>
        <end position="177"/>
    </location>
</feature>
<organism evidence="10">
    <name type="scientific">sediment metagenome</name>
    <dbReference type="NCBI Taxonomy" id="749907"/>
    <lineage>
        <taxon>unclassified sequences</taxon>
        <taxon>metagenomes</taxon>
        <taxon>ecological metagenomes</taxon>
    </lineage>
</organism>
<reference evidence="10" key="2">
    <citation type="journal article" date="2011" name="Microb. Ecol.">
        <title>Taxonomic and Functional Metagenomic Profiling of the Microbial Community in the Anoxic Sediment of a Sub-saline Shallow Lake (Laguna de Carrizo, Central Spain).</title>
        <authorList>
            <person name="Ferrer M."/>
            <person name="Guazzaroni M.E."/>
            <person name="Richter M."/>
            <person name="Garcia-Salamanca A."/>
            <person name="Yarza P."/>
            <person name="Suarez-Suarez A."/>
            <person name="Solano J."/>
            <person name="Alcaide M."/>
            <person name="van Dillewijn P."/>
            <person name="Molina-Henares M.A."/>
            <person name="Lopez-Cortes N."/>
            <person name="Al-Ramahi Y."/>
            <person name="Guerrero C."/>
            <person name="Acosta A."/>
            <person name="de Eugenio L.I."/>
            <person name="Martinez V."/>
            <person name="Marques S."/>
            <person name="Rojo F."/>
            <person name="Santero E."/>
            <person name="Genilloud O."/>
            <person name="Perez-Perez J."/>
            <person name="Rossello-Mora R."/>
            <person name="Ramos J.L."/>
        </authorList>
    </citation>
    <scope>NUCLEOTIDE SEQUENCE</scope>
</reference>
<evidence type="ECO:0000256" key="1">
    <source>
        <dbReference type="ARBA" id="ARBA00004429"/>
    </source>
</evidence>
<evidence type="ECO:0000256" key="8">
    <source>
        <dbReference type="SAM" id="Phobius"/>
    </source>
</evidence>